<dbReference type="InterPro" id="IPR036457">
    <property type="entry name" value="PPM-type-like_dom_sf"/>
</dbReference>
<dbReference type="Pfam" id="PF00293">
    <property type="entry name" value="NUDIX"/>
    <property type="match status" value="1"/>
</dbReference>
<evidence type="ECO:0000313" key="3">
    <source>
        <dbReference type="EMBL" id="CAJ1409878.1"/>
    </source>
</evidence>
<dbReference type="Proteomes" id="UP001178507">
    <property type="component" value="Unassembled WGS sequence"/>
</dbReference>
<proteinExistence type="predicted"/>
<evidence type="ECO:0000259" key="2">
    <source>
        <dbReference type="PROSITE" id="PS51746"/>
    </source>
</evidence>
<dbReference type="EMBL" id="CAUJNA010003792">
    <property type="protein sequence ID" value="CAJ1409878.1"/>
    <property type="molecule type" value="Genomic_DNA"/>
</dbReference>
<evidence type="ECO:0000259" key="1">
    <source>
        <dbReference type="PROSITE" id="PS51462"/>
    </source>
</evidence>
<dbReference type="PANTHER" id="PTHR47992">
    <property type="entry name" value="PROTEIN PHOSPHATASE"/>
    <property type="match status" value="1"/>
</dbReference>
<accession>A0AA36JP88</accession>
<dbReference type="InterPro" id="IPR001932">
    <property type="entry name" value="PPM-type_phosphatase-like_dom"/>
</dbReference>
<dbReference type="SUPFAM" id="SSF81606">
    <property type="entry name" value="PP2C-like"/>
    <property type="match status" value="1"/>
</dbReference>
<reference evidence="3" key="1">
    <citation type="submission" date="2023-08" db="EMBL/GenBank/DDBJ databases">
        <authorList>
            <person name="Chen Y."/>
            <person name="Shah S."/>
            <person name="Dougan E. K."/>
            <person name="Thang M."/>
            <person name="Chan C."/>
        </authorList>
    </citation>
    <scope>NUCLEOTIDE SEQUENCE</scope>
</reference>
<dbReference type="InterPro" id="IPR015655">
    <property type="entry name" value="PP2C"/>
</dbReference>
<dbReference type="Gene3D" id="3.90.79.10">
    <property type="entry name" value="Nucleoside Triphosphate Pyrophosphohydrolase"/>
    <property type="match status" value="1"/>
</dbReference>
<feature type="domain" description="Nudix hydrolase" evidence="1">
    <location>
        <begin position="239"/>
        <end position="376"/>
    </location>
</feature>
<comment type="caution">
    <text evidence="3">The sequence shown here is derived from an EMBL/GenBank/DDBJ whole genome shotgun (WGS) entry which is preliminary data.</text>
</comment>
<sequence length="389" mass="42432">MAFLCAPKGAGETIGSGPNTWPQDLVVPKLLESPSWKAWPKNRSAIGEGSGACRSSEEGQERLLVEAFQDMYRSADEALLAMCAKQSQHYATCTSVTVLIMGDLLVVGHLGDSRVVLVKEEESRPGVLVGEQLTADHKPDLEAERRRIEQCGGMVERLHNHGNKPFIRGGDFTMRKAPIRRIGQAVFSGTLSSGYAEPTPPMTSSTERGGPYLPGPVRPSSTCTAPWPEAPIGRGPWPGPPRGAGIMAFQEDRVCLVESRNGKLSFPKGGKKKSDKSVIDCAFRELLEETSIPRNRVMLHEGLHVDEEKFGCRYLLAEVLPSESDMESRSWTPRHEDPADKDPVVKAHWAPLVEVLAGSWPGLHPGRVQMLQSALAMRPTCARSGENPS</sequence>
<protein>
    <submittedName>
        <fullName evidence="3">Uncharacterized protein</fullName>
    </submittedName>
</protein>
<dbReference type="AlphaFoldDB" id="A0AA36JP88"/>
<dbReference type="Pfam" id="PF00481">
    <property type="entry name" value="PP2C"/>
    <property type="match status" value="1"/>
</dbReference>
<feature type="domain" description="PPM-type phosphatase" evidence="2">
    <location>
        <begin position="28"/>
        <end position="389"/>
    </location>
</feature>
<dbReference type="GO" id="GO:0004722">
    <property type="term" value="F:protein serine/threonine phosphatase activity"/>
    <property type="evidence" value="ECO:0007669"/>
    <property type="project" value="InterPro"/>
</dbReference>
<dbReference type="PROSITE" id="PS51462">
    <property type="entry name" value="NUDIX"/>
    <property type="match status" value="1"/>
</dbReference>
<gene>
    <name evidence="3" type="ORF">EVOR1521_LOCUS30858</name>
</gene>
<name>A0AA36JP88_9DINO</name>
<dbReference type="Gene3D" id="3.60.40.10">
    <property type="entry name" value="PPM-type phosphatase domain"/>
    <property type="match status" value="1"/>
</dbReference>
<dbReference type="SUPFAM" id="SSF55811">
    <property type="entry name" value="Nudix"/>
    <property type="match status" value="1"/>
</dbReference>
<evidence type="ECO:0000313" key="4">
    <source>
        <dbReference type="Proteomes" id="UP001178507"/>
    </source>
</evidence>
<dbReference type="InterPro" id="IPR000086">
    <property type="entry name" value="NUDIX_hydrolase_dom"/>
</dbReference>
<keyword evidence="4" id="KW-1185">Reference proteome</keyword>
<dbReference type="PROSITE" id="PS51746">
    <property type="entry name" value="PPM_2"/>
    <property type="match status" value="1"/>
</dbReference>
<dbReference type="CDD" id="cd00143">
    <property type="entry name" value="PP2Cc"/>
    <property type="match status" value="1"/>
</dbReference>
<dbReference type="InterPro" id="IPR015797">
    <property type="entry name" value="NUDIX_hydrolase-like_dom_sf"/>
</dbReference>
<organism evidence="3 4">
    <name type="scientific">Effrenium voratum</name>
    <dbReference type="NCBI Taxonomy" id="2562239"/>
    <lineage>
        <taxon>Eukaryota</taxon>
        <taxon>Sar</taxon>
        <taxon>Alveolata</taxon>
        <taxon>Dinophyceae</taxon>
        <taxon>Suessiales</taxon>
        <taxon>Symbiodiniaceae</taxon>
        <taxon>Effrenium</taxon>
    </lineage>
</organism>